<name>A0ABZ0WQ29_9BURK</name>
<dbReference type="EMBL" id="CP139965">
    <property type="protein sequence ID" value="WQD79371.1"/>
    <property type="molecule type" value="Genomic_DNA"/>
</dbReference>
<proteinExistence type="predicted"/>
<dbReference type="RefSeq" id="WP_198665345.1">
    <property type="nucleotide sequence ID" value="NZ_CP139965.1"/>
</dbReference>
<protein>
    <submittedName>
        <fullName evidence="1">Uncharacterized protein</fullName>
    </submittedName>
</protein>
<keyword evidence="2" id="KW-1185">Reference proteome</keyword>
<dbReference type="Proteomes" id="UP001325479">
    <property type="component" value="Chromosome"/>
</dbReference>
<accession>A0ABZ0WQ29</accession>
<gene>
    <name evidence="1" type="ORF">U0042_06625</name>
</gene>
<reference evidence="1 2" key="1">
    <citation type="submission" date="2023-12" db="EMBL/GenBank/DDBJ databases">
        <title>Genome sequencing and assembly of bacterial species from a model synthetic community.</title>
        <authorList>
            <person name="Hogle S.L."/>
        </authorList>
    </citation>
    <scope>NUCLEOTIDE SEQUENCE [LARGE SCALE GENOMIC DNA]</scope>
    <source>
        <strain evidence="1 2">HAMBI 2494</strain>
    </source>
</reference>
<evidence type="ECO:0000313" key="1">
    <source>
        <dbReference type="EMBL" id="WQD79371.1"/>
    </source>
</evidence>
<evidence type="ECO:0000313" key="2">
    <source>
        <dbReference type="Proteomes" id="UP001325479"/>
    </source>
</evidence>
<organism evidence="1 2">
    <name type="scientific">Paraburkholderia kururiensis</name>
    <dbReference type="NCBI Taxonomy" id="984307"/>
    <lineage>
        <taxon>Bacteria</taxon>
        <taxon>Pseudomonadati</taxon>
        <taxon>Pseudomonadota</taxon>
        <taxon>Betaproteobacteria</taxon>
        <taxon>Burkholderiales</taxon>
        <taxon>Burkholderiaceae</taxon>
        <taxon>Paraburkholderia</taxon>
    </lineage>
</organism>
<sequence length="95" mass="10625">MLLSVTEARRANYHLLDKQSMGNQFIKRTVVLTGSAPDDPSHFSNLIIRFMNDFPAVTIQAEFISDDEIKAGRSSAHIDPLLWPVLDKLTQKQGG</sequence>